<dbReference type="PANTHER" id="PTHR43639:SF1">
    <property type="entry name" value="SHORT-CHAIN DEHYDROGENASE_REDUCTASE FAMILY PROTEIN"/>
    <property type="match status" value="1"/>
</dbReference>
<dbReference type="InterPro" id="IPR002347">
    <property type="entry name" value="SDR_fam"/>
</dbReference>
<proteinExistence type="inferred from homology"/>
<reference evidence="5" key="2">
    <citation type="journal article" date="2018" name="Nat. Commun.">
        <title>Extreme sensitivity to ultraviolet light in the fungal pathogen causing white-nose syndrome of bats.</title>
        <authorList>
            <person name="Palmer J.M."/>
            <person name="Drees K.P."/>
            <person name="Foster J.T."/>
            <person name="Lindner D.L."/>
        </authorList>
    </citation>
    <scope>NUCLEOTIDE SEQUENCE [LARGE SCALE GENOMIC DNA]</scope>
    <source>
        <strain evidence="5">UAMH 10579</strain>
    </source>
</reference>
<dbReference type="SUPFAM" id="SSF51735">
    <property type="entry name" value="NAD(P)-binding Rossmann-fold domains"/>
    <property type="match status" value="1"/>
</dbReference>
<keyword evidence="3" id="KW-0560">Oxidoreductase</keyword>
<evidence type="ECO:0000256" key="1">
    <source>
        <dbReference type="ARBA" id="ARBA00006484"/>
    </source>
</evidence>
<dbReference type="RefSeq" id="XP_018125882.1">
    <property type="nucleotide sequence ID" value="XM_018279506.1"/>
</dbReference>
<dbReference type="PRINTS" id="PR00080">
    <property type="entry name" value="SDRFAMILY"/>
</dbReference>
<keyword evidence="5" id="KW-1185">Reference proteome</keyword>
<dbReference type="STRING" id="342668.A0A1B8G8I3"/>
<comment type="similarity">
    <text evidence="1">Belongs to the short-chain dehydrogenases/reductases (SDR) family.</text>
</comment>
<dbReference type="EMBL" id="KV460273">
    <property type="protein sequence ID" value="OBT92149.1"/>
    <property type="molecule type" value="Genomic_DNA"/>
</dbReference>
<evidence type="ECO:0000256" key="2">
    <source>
        <dbReference type="ARBA" id="ARBA00022857"/>
    </source>
</evidence>
<name>A0A1B8G8I3_9PEZI</name>
<dbReference type="Proteomes" id="UP000091956">
    <property type="component" value="Unassembled WGS sequence"/>
</dbReference>
<dbReference type="InterPro" id="IPR036291">
    <property type="entry name" value="NAD(P)-bd_dom_sf"/>
</dbReference>
<evidence type="ECO:0000256" key="3">
    <source>
        <dbReference type="ARBA" id="ARBA00023002"/>
    </source>
</evidence>
<protein>
    <submittedName>
        <fullName evidence="4">Dehydrogenase reductase SDR member</fullName>
    </submittedName>
</protein>
<dbReference type="OrthoDB" id="294295at2759"/>
<dbReference type="PANTHER" id="PTHR43639">
    <property type="entry name" value="OXIDOREDUCTASE, SHORT-CHAIN DEHYDROGENASE/REDUCTASE FAMILY (AFU_ORTHOLOGUE AFUA_5G02870)"/>
    <property type="match status" value="1"/>
</dbReference>
<accession>A0A1B8G8I3</accession>
<dbReference type="GO" id="GO:0009688">
    <property type="term" value="P:abscisic acid biosynthetic process"/>
    <property type="evidence" value="ECO:0007669"/>
    <property type="project" value="UniProtKB-ARBA"/>
</dbReference>
<keyword evidence="2" id="KW-0521">NADP</keyword>
<dbReference type="GeneID" id="28843485"/>
<dbReference type="GO" id="GO:0016491">
    <property type="term" value="F:oxidoreductase activity"/>
    <property type="evidence" value="ECO:0007669"/>
    <property type="project" value="UniProtKB-KW"/>
</dbReference>
<dbReference type="Pfam" id="PF13561">
    <property type="entry name" value="adh_short_C2"/>
    <property type="match status" value="1"/>
</dbReference>
<dbReference type="NCBIfam" id="NF005559">
    <property type="entry name" value="PRK07231.1"/>
    <property type="match status" value="1"/>
</dbReference>
<dbReference type="AlphaFoldDB" id="A0A1B8G8I3"/>
<dbReference type="FunFam" id="3.40.50.720:FF:000084">
    <property type="entry name" value="Short-chain dehydrogenase reductase"/>
    <property type="match status" value="1"/>
</dbReference>
<gene>
    <name evidence="4" type="primary">DHRS4</name>
    <name evidence="4" type="ORF">VE01_10099</name>
</gene>
<reference evidence="4 5" key="1">
    <citation type="submission" date="2016-03" db="EMBL/GenBank/DDBJ databases">
        <title>Comparative genomics of Pseudogymnoascus destructans, the fungus causing white-nose syndrome of bats.</title>
        <authorList>
            <person name="Palmer J.M."/>
            <person name="Drees K.P."/>
            <person name="Foster J.T."/>
            <person name="Lindner D.L."/>
        </authorList>
    </citation>
    <scope>NUCLEOTIDE SEQUENCE [LARGE SCALE GENOMIC DNA]</scope>
    <source>
        <strain evidence="4 5">UAMH 10579</strain>
    </source>
</reference>
<organism evidence="4 5">
    <name type="scientific">Pseudogymnoascus verrucosus</name>
    <dbReference type="NCBI Taxonomy" id="342668"/>
    <lineage>
        <taxon>Eukaryota</taxon>
        <taxon>Fungi</taxon>
        <taxon>Dikarya</taxon>
        <taxon>Ascomycota</taxon>
        <taxon>Pezizomycotina</taxon>
        <taxon>Leotiomycetes</taxon>
        <taxon>Thelebolales</taxon>
        <taxon>Thelebolaceae</taxon>
        <taxon>Pseudogymnoascus</taxon>
    </lineage>
</organism>
<dbReference type="PRINTS" id="PR00081">
    <property type="entry name" value="GDHRDH"/>
</dbReference>
<evidence type="ECO:0000313" key="5">
    <source>
        <dbReference type="Proteomes" id="UP000091956"/>
    </source>
</evidence>
<evidence type="ECO:0000313" key="4">
    <source>
        <dbReference type="EMBL" id="OBT92149.1"/>
    </source>
</evidence>
<dbReference type="Gene3D" id="3.40.50.720">
    <property type="entry name" value="NAD(P)-binding Rossmann-like Domain"/>
    <property type="match status" value="1"/>
</dbReference>
<sequence length="250" mass="25920">MSSQRLSGKVAIVTGAGFGFGAGITEKFVAEGAKVVLVDINAANGESVAAAQPQGSAVFLQGDVTSEADWCKALDLAISSFGRLDVVVNNAGIVNKAIVQEEFDRIFRVNIKGLYQSARVISPFLQKQGQGGVFVNISSISALRPRPNLVWYAASKGAASAATKGLAAELAKDNIRCNAICPVAGETAMVPLFLGKPDTPENRKQILSGIPLGRFATPADIANAAAFLASDEAAFITGIELPVDGGRSLN</sequence>